<keyword evidence="1" id="KW-0472">Membrane</keyword>
<protein>
    <submittedName>
        <fullName evidence="2">Uncharacterized protein</fullName>
    </submittedName>
</protein>
<comment type="caution">
    <text evidence="2">The sequence shown here is derived from an EMBL/GenBank/DDBJ whole genome shotgun (WGS) entry which is preliminary data.</text>
</comment>
<dbReference type="AlphaFoldDB" id="A0A2T6ZEV0"/>
<gene>
    <name evidence="2" type="ORF">B9Z19DRAFT_489922</name>
</gene>
<accession>A0A2T6ZEV0</accession>
<dbReference type="Proteomes" id="UP000244722">
    <property type="component" value="Unassembled WGS sequence"/>
</dbReference>
<keyword evidence="1" id="KW-1133">Transmembrane helix</keyword>
<evidence type="ECO:0000313" key="3">
    <source>
        <dbReference type="Proteomes" id="UP000244722"/>
    </source>
</evidence>
<evidence type="ECO:0000313" key="2">
    <source>
        <dbReference type="EMBL" id="PUU74015.1"/>
    </source>
</evidence>
<organism evidence="2 3">
    <name type="scientific">Tuber borchii</name>
    <name type="common">White truffle</name>
    <dbReference type="NCBI Taxonomy" id="42251"/>
    <lineage>
        <taxon>Eukaryota</taxon>
        <taxon>Fungi</taxon>
        <taxon>Dikarya</taxon>
        <taxon>Ascomycota</taxon>
        <taxon>Pezizomycotina</taxon>
        <taxon>Pezizomycetes</taxon>
        <taxon>Pezizales</taxon>
        <taxon>Tuberaceae</taxon>
        <taxon>Tuber</taxon>
    </lineage>
</organism>
<keyword evidence="3" id="KW-1185">Reference proteome</keyword>
<proteinExistence type="predicted"/>
<evidence type="ECO:0000256" key="1">
    <source>
        <dbReference type="SAM" id="Phobius"/>
    </source>
</evidence>
<sequence length="119" mass="14174">MGWIRSPVPFFFSFYSLFFPSCFITGSECSFLEIFYSFLLFSFHSFLYYFIILYFVYGKRGAFYVMWKRKEESCFIITVSFVSRFAYGFASWYPFLRRVVFVAIPKPPLLGGGFFFSSK</sequence>
<feature type="transmembrane region" description="Helical" evidence="1">
    <location>
        <begin position="73"/>
        <end position="93"/>
    </location>
</feature>
<name>A0A2T6ZEV0_TUBBO</name>
<reference evidence="2 3" key="1">
    <citation type="submission" date="2017-04" db="EMBL/GenBank/DDBJ databases">
        <title>Draft genome sequence of Tuber borchii Vittad., a whitish edible truffle.</title>
        <authorList>
            <consortium name="DOE Joint Genome Institute"/>
            <person name="Murat C."/>
            <person name="Kuo A."/>
            <person name="Barry K.W."/>
            <person name="Clum A."/>
            <person name="Dockter R.B."/>
            <person name="Fauchery L."/>
            <person name="Iotti M."/>
            <person name="Kohler A."/>
            <person name="Labutti K."/>
            <person name="Lindquist E.A."/>
            <person name="Lipzen A."/>
            <person name="Ohm R.A."/>
            <person name="Wang M."/>
            <person name="Grigoriev I.V."/>
            <person name="Zambonelli A."/>
            <person name="Martin F.M."/>
        </authorList>
    </citation>
    <scope>NUCLEOTIDE SEQUENCE [LARGE SCALE GENOMIC DNA]</scope>
    <source>
        <strain evidence="2 3">Tbo3840</strain>
    </source>
</reference>
<feature type="transmembrane region" description="Helical" evidence="1">
    <location>
        <begin position="34"/>
        <end position="57"/>
    </location>
</feature>
<dbReference type="EMBL" id="NESQ01000327">
    <property type="protein sequence ID" value="PUU74015.1"/>
    <property type="molecule type" value="Genomic_DNA"/>
</dbReference>
<keyword evidence="1" id="KW-0812">Transmembrane</keyword>